<protein>
    <recommendedName>
        <fullName evidence="6">Beta-galactosidase</fullName>
        <ecNumber evidence="6">3.2.1.23</ecNumber>
    </recommendedName>
</protein>
<sequence length="857" mass="95437">MSLNILFGIYALIACSLAAGNTSFVIDYDNNQFLLDGQPFRYISGTLDYYRIPRDLWVDRLSRVSALGLNAIQFYVPWNWHEEKEGRFNFAGDRAVTDFIELAEQKQLYTLLRIGPYICAEWENGGLPWWLLKRENISQRTSDPKFTSAVEKWFEVLLPKIKPYLRENGGPVLMVQVENEYGSFPYPDPVYTVWLRDLIRKHLGPNVVLYTTDGGSDGYLQNGAIPEVFATVDFGPRKDVSVPFSAQRNYTNQKGPLVNSEFYTGWLNLWGDTDSGSPTSAEIVESAKAMWDAGASFNFYMIHGGTNFGFWNGAEVNAPVVTSYDYSAPINEAGDITPKYVAIGNWIASLINWPKKPSLLPANSTKIAYGNLGFKRISTIPNSQLGDCKQGALSFEEMDFPYGFLYYSSALPPNSKELFLPRGSYKDFAYVFVDGVYQGMMSQYNNDTSLQLQAEGKTLVLIIENQGRLTYETINDYKGLLGKVFVADPAWNLAQLVNWTTCEVNLDTLTTIDTAGLEMTLYVPARYLNIGLNRFHILELTDVGPQDATNSSRSVPSLDYPIWIWADEIQSTSTVSITTTSAANKILQFFQFMLPNTMDMTEEAPKSVLITGANRGIGLGLVKKFLELDEVVHVFATTRNAATATDLKNIDDPRLHIVEMDIQDDEMIRKAANLIGKVVGKSGLNLIVNNAGLWNHYFFDKYQPELIPDMLDVNSIGPLVLTQIFLPLLRRAVNPKKPLGVANAAVINITSLGGSHSFNTYGSFFYGDNGFHLDGLLPYSMSKSAANMMTRCLAGDLIREGILVCCFCPGLVKTDMGTEKAYITVEESAGALVPNFLKLQVQHSGGYFSHQGIPLGF</sequence>
<evidence type="ECO:0000256" key="8">
    <source>
        <dbReference type="SAM" id="SignalP"/>
    </source>
</evidence>
<dbReference type="Gene3D" id="3.40.50.720">
    <property type="entry name" value="NAD(P)-binding Rossmann-like Domain"/>
    <property type="match status" value="1"/>
</dbReference>
<dbReference type="FunFam" id="3.20.20.80:FF:000017">
    <property type="entry name" value="Beta-galactosidase"/>
    <property type="match status" value="1"/>
</dbReference>
<keyword evidence="5 6" id="KW-0326">Glycosidase</keyword>
<evidence type="ECO:0000256" key="3">
    <source>
        <dbReference type="ARBA" id="ARBA00022801"/>
    </source>
</evidence>
<dbReference type="InterPro" id="IPR001944">
    <property type="entry name" value="Glycoside_Hdrlase_35"/>
</dbReference>
<dbReference type="PANTHER" id="PTHR23421">
    <property type="entry name" value="BETA-GALACTOSIDASE RELATED"/>
    <property type="match status" value="1"/>
</dbReference>
<evidence type="ECO:0000256" key="4">
    <source>
        <dbReference type="ARBA" id="ARBA00023180"/>
    </source>
</evidence>
<keyword evidence="12" id="KW-1185">Reference proteome</keyword>
<evidence type="ECO:0000259" key="9">
    <source>
        <dbReference type="Pfam" id="PF01301"/>
    </source>
</evidence>
<comment type="similarity">
    <text evidence="1 7">Belongs to the glycosyl hydrolase 35 family.</text>
</comment>
<dbReference type="InterPro" id="IPR019801">
    <property type="entry name" value="Glyco_hydro_35_CS"/>
</dbReference>
<dbReference type="Pfam" id="PF21317">
    <property type="entry name" value="BetaGal_ABD_1"/>
    <property type="match status" value="1"/>
</dbReference>
<feature type="domain" description="Beta-galactosidase 1-like first all-beta" evidence="10">
    <location>
        <begin position="393"/>
        <end position="489"/>
    </location>
</feature>
<dbReference type="PROSITE" id="PS01182">
    <property type="entry name" value="GLYCOSYL_HYDROL_F35"/>
    <property type="match status" value="1"/>
</dbReference>
<dbReference type="InterPro" id="IPR036291">
    <property type="entry name" value="NAD(P)-bd_dom_sf"/>
</dbReference>
<feature type="domain" description="Glycoside hydrolase 35 catalytic" evidence="9">
    <location>
        <begin position="32"/>
        <end position="348"/>
    </location>
</feature>
<evidence type="ECO:0000256" key="5">
    <source>
        <dbReference type="ARBA" id="ARBA00023295"/>
    </source>
</evidence>
<dbReference type="InterPro" id="IPR017853">
    <property type="entry name" value="GH"/>
</dbReference>
<name>A0AA36G746_9BILA</name>
<dbReference type="Pfam" id="PF01301">
    <property type="entry name" value="Glyco_hydro_35"/>
    <property type="match status" value="1"/>
</dbReference>
<proteinExistence type="inferred from homology"/>
<gene>
    <name evidence="11" type="ORF">MSPICULIGERA_LOCUS20279</name>
</gene>
<dbReference type="Gene3D" id="3.20.20.80">
    <property type="entry name" value="Glycosidases"/>
    <property type="match status" value="1"/>
</dbReference>
<dbReference type="EC" id="3.2.1.23" evidence="6"/>
<dbReference type="SUPFAM" id="SSF51445">
    <property type="entry name" value="(Trans)glycosidases"/>
    <property type="match status" value="1"/>
</dbReference>
<dbReference type="Proteomes" id="UP001177023">
    <property type="component" value="Unassembled WGS sequence"/>
</dbReference>
<feature type="non-terminal residue" evidence="11">
    <location>
        <position position="1"/>
    </location>
</feature>
<keyword evidence="2 8" id="KW-0732">Signal</keyword>
<evidence type="ECO:0000256" key="1">
    <source>
        <dbReference type="ARBA" id="ARBA00009809"/>
    </source>
</evidence>
<evidence type="ECO:0000313" key="12">
    <source>
        <dbReference type="Proteomes" id="UP001177023"/>
    </source>
</evidence>
<feature type="chain" id="PRO_5041406631" description="Beta-galactosidase" evidence="8">
    <location>
        <begin position="19"/>
        <end position="857"/>
    </location>
</feature>
<comment type="catalytic activity">
    <reaction evidence="6">
        <text>Hydrolysis of terminal non-reducing beta-D-galactose residues in beta-D-galactosides.</text>
        <dbReference type="EC" id="3.2.1.23"/>
    </reaction>
</comment>
<dbReference type="InterPro" id="IPR031330">
    <property type="entry name" value="Gly_Hdrlase_35_cat"/>
</dbReference>
<dbReference type="InterPro" id="IPR048912">
    <property type="entry name" value="BetaGal1-like_ABD1"/>
</dbReference>
<dbReference type="Gene3D" id="2.60.120.260">
    <property type="entry name" value="Galactose-binding domain-like"/>
    <property type="match status" value="1"/>
</dbReference>
<dbReference type="PRINTS" id="PR00742">
    <property type="entry name" value="GLHYDRLASE35"/>
</dbReference>
<reference evidence="11" key="1">
    <citation type="submission" date="2023-06" db="EMBL/GenBank/DDBJ databases">
        <authorList>
            <person name="Delattre M."/>
        </authorList>
    </citation>
    <scope>NUCLEOTIDE SEQUENCE</scope>
    <source>
        <strain evidence="11">AF72</strain>
    </source>
</reference>
<evidence type="ECO:0000256" key="7">
    <source>
        <dbReference type="RuleBase" id="RU003679"/>
    </source>
</evidence>
<dbReference type="CDD" id="cd05325">
    <property type="entry name" value="carb_red_sniffer_like_SDR_c"/>
    <property type="match status" value="1"/>
</dbReference>
<dbReference type="InterPro" id="IPR002347">
    <property type="entry name" value="SDR_fam"/>
</dbReference>
<comment type="caution">
    <text evidence="11">The sequence shown here is derived from an EMBL/GenBank/DDBJ whole genome shotgun (WGS) entry which is preliminary data.</text>
</comment>
<dbReference type="GO" id="GO:0004565">
    <property type="term" value="F:beta-galactosidase activity"/>
    <property type="evidence" value="ECO:0007669"/>
    <property type="project" value="UniProtKB-EC"/>
</dbReference>
<dbReference type="GO" id="GO:0005975">
    <property type="term" value="P:carbohydrate metabolic process"/>
    <property type="evidence" value="ECO:0007669"/>
    <property type="project" value="InterPro"/>
</dbReference>
<evidence type="ECO:0000313" key="11">
    <source>
        <dbReference type="EMBL" id="CAJ0582137.1"/>
    </source>
</evidence>
<feature type="signal peptide" evidence="8">
    <location>
        <begin position="1"/>
        <end position="18"/>
    </location>
</feature>
<keyword evidence="4" id="KW-0325">Glycoprotein</keyword>
<evidence type="ECO:0000256" key="2">
    <source>
        <dbReference type="ARBA" id="ARBA00022729"/>
    </source>
</evidence>
<organism evidence="11 12">
    <name type="scientific">Mesorhabditis spiculigera</name>
    <dbReference type="NCBI Taxonomy" id="96644"/>
    <lineage>
        <taxon>Eukaryota</taxon>
        <taxon>Metazoa</taxon>
        <taxon>Ecdysozoa</taxon>
        <taxon>Nematoda</taxon>
        <taxon>Chromadorea</taxon>
        <taxon>Rhabditida</taxon>
        <taxon>Rhabditina</taxon>
        <taxon>Rhabditomorpha</taxon>
        <taxon>Rhabditoidea</taxon>
        <taxon>Rhabditidae</taxon>
        <taxon>Mesorhabditinae</taxon>
        <taxon>Mesorhabditis</taxon>
    </lineage>
</organism>
<evidence type="ECO:0000256" key="6">
    <source>
        <dbReference type="RuleBase" id="RU000675"/>
    </source>
</evidence>
<evidence type="ECO:0000259" key="10">
    <source>
        <dbReference type="Pfam" id="PF21317"/>
    </source>
</evidence>
<keyword evidence="3 6" id="KW-0378">Hydrolase</keyword>
<dbReference type="Pfam" id="PF00106">
    <property type="entry name" value="adh_short"/>
    <property type="match status" value="1"/>
</dbReference>
<dbReference type="SUPFAM" id="SSF51735">
    <property type="entry name" value="NAD(P)-binding Rossmann-fold domains"/>
    <property type="match status" value="1"/>
</dbReference>
<accession>A0AA36G746</accession>
<dbReference type="EMBL" id="CATQJA010002664">
    <property type="protein sequence ID" value="CAJ0582137.1"/>
    <property type="molecule type" value="Genomic_DNA"/>
</dbReference>
<dbReference type="AlphaFoldDB" id="A0AA36G746"/>